<dbReference type="GO" id="GO:0006281">
    <property type="term" value="P:DNA repair"/>
    <property type="evidence" value="ECO:0007669"/>
    <property type="project" value="UniProtKB-KW"/>
</dbReference>
<feature type="domain" description="ATP-dependent DNA ligase family profile" evidence="16">
    <location>
        <begin position="295"/>
        <end position="409"/>
    </location>
</feature>
<dbReference type="GO" id="GO:0006310">
    <property type="term" value="P:DNA recombination"/>
    <property type="evidence" value="ECO:0007669"/>
    <property type="project" value="UniProtKB-KW"/>
</dbReference>
<keyword evidence="11" id="KW-0131">Cell cycle</keyword>
<dbReference type="Pfam" id="PF01068">
    <property type="entry name" value="DNA_ligase_A_M"/>
    <property type="match status" value="1"/>
</dbReference>
<dbReference type="PANTHER" id="PTHR45674:SF13">
    <property type="entry name" value="DNA LIGASE-RELATED"/>
    <property type="match status" value="1"/>
</dbReference>
<dbReference type="RefSeq" id="WP_189169415.1">
    <property type="nucleotide sequence ID" value="NZ_BMQB01000003.1"/>
</dbReference>
<dbReference type="SUPFAM" id="SSF56091">
    <property type="entry name" value="DNA ligase/mRNA capping enzyme, catalytic domain"/>
    <property type="match status" value="1"/>
</dbReference>
<dbReference type="SUPFAM" id="SSF117018">
    <property type="entry name" value="ATP-dependent DNA ligase DNA-binding domain"/>
    <property type="match status" value="1"/>
</dbReference>
<dbReference type="PROSITE" id="PS00697">
    <property type="entry name" value="DNA_LIGASE_A1"/>
    <property type="match status" value="1"/>
</dbReference>
<dbReference type="GO" id="GO:0003910">
    <property type="term" value="F:DNA ligase (ATP) activity"/>
    <property type="evidence" value="ECO:0007669"/>
    <property type="project" value="UniProtKB-EC"/>
</dbReference>
<evidence type="ECO:0000256" key="14">
    <source>
        <dbReference type="RuleBase" id="RU000617"/>
    </source>
</evidence>
<dbReference type="CDD" id="cd07972">
    <property type="entry name" value="OBF_DNA_ligase_Arch_LigB"/>
    <property type="match status" value="1"/>
</dbReference>
<keyword evidence="6 14" id="KW-0227">DNA damage</keyword>
<dbReference type="Gene3D" id="1.10.3260.10">
    <property type="entry name" value="DNA ligase, ATP-dependent, N-terminal domain"/>
    <property type="match status" value="1"/>
</dbReference>
<dbReference type="Pfam" id="PF04679">
    <property type="entry name" value="DNA_ligase_A_C"/>
    <property type="match status" value="1"/>
</dbReference>
<dbReference type="FunFam" id="2.40.50.140:FF:000163">
    <property type="entry name" value="Probable DNA ligase"/>
    <property type="match status" value="1"/>
</dbReference>
<dbReference type="GO" id="GO:0003677">
    <property type="term" value="F:DNA binding"/>
    <property type="evidence" value="ECO:0007669"/>
    <property type="project" value="InterPro"/>
</dbReference>
<evidence type="ECO:0000256" key="1">
    <source>
        <dbReference type="ARBA" id="ARBA00022598"/>
    </source>
</evidence>
<dbReference type="Pfam" id="PF04675">
    <property type="entry name" value="DNA_ligase_A_N"/>
    <property type="match status" value="1"/>
</dbReference>
<keyword evidence="3" id="KW-0235">DNA replication</keyword>
<dbReference type="NCBIfam" id="TIGR00574">
    <property type="entry name" value="dnl1"/>
    <property type="match status" value="1"/>
</dbReference>
<sequence length="507" mass="52274">MLFVDLAAASAAVAATSGRRDKVALLADALRALAPDEVAAGAGYLAGDLRQRRTGVGWAGLRDLPPPAPAPTLTVAAVDAAVEDIAAVAGTGSRELRRARLGALFAAATADEQRLLGGLFSGELRQGAQAGLLADAIARAAGVPAAAVRRALLLAGDLRDVAVAALGGGAAALGAITLEVGRPLSPMLAGSAPDAAAALAATGAPAAVDAKLDGIRVQAHRRGRDVAVFSRSLDDVTARLPGVVAAVRDLPGGDLVLDGEAMLRDAAGRPRAFQDTASRAATHAAGEPADTLVPYFFDLLHLDGTDLIDHPGADRWAALAATVPGALRVARSVVDGPGAATAAFAAALAAGQEGVVVKALDAPYAVGRRGAAWVKVKPRHTYDLVVLAAEWGHGRRRGWLSNLHLGARDPAGGFVMLGKTFKGLTDATLRWQTERFRELAEREEPGVVFVRPEQVVEIAFDGVQRSTRYPGGVALRFARVLRYRDDKPAAEADTIDTIRALRPPGTP</sequence>
<proteinExistence type="inferred from homology"/>
<evidence type="ECO:0000259" key="16">
    <source>
        <dbReference type="PROSITE" id="PS50160"/>
    </source>
</evidence>
<name>A0A8J3FBT4_9ACTN</name>
<evidence type="ECO:0000313" key="18">
    <source>
        <dbReference type="Proteomes" id="UP000649739"/>
    </source>
</evidence>
<protein>
    <recommendedName>
        <fullName evidence="14">DNA ligase</fullName>
        <ecNumber evidence="14">6.5.1.1</ecNumber>
    </recommendedName>
</protein>
<evidence type="ECO:0000256" key="15">
    <source>
        <dbReference type="RuleBase" id="RU004196"/>
    </source>
</evidence>
<dbReference type="PANTHER" id="PTHR45674">
    <property type="entry name" value="DNA LIGASE 1/3 FAMILY MEMBER"/>
    <property type="match status" value="1"/>
</dbReference>
<keyword evidence="5 14" id="KW-0547">Nucleotide-binding</keyword>
<evidence type="ECO:0000256" key="8">
    <source>
        <dbReference type="ARBA" id="ARBA00022842"/>
    </source>
</evidence>
<gene>
    <name evidence="17" type="primary">lig</name>
    <name evidence="17" type="ORF">GCM10010123_15670</name>
</gene>
<keyword evidence="2" id="KW-0132">Cell division</keyword>
<keyword evidence="7 14" id="KW-0067">ATP-binding</keyword>
<dbReference type="GO" id="GO:0006260">
    <property type="term" value="P:DNA replication"/>
    <property type="evidence" value="ECO:0007669"/>
    <property type="project" value="UniProtKB-KW"/>
</dbReference>
<dbReference type="EMBL" id="BMQB01000003">
    <property type="protein sequence ID" value="GGJ86951.1"/>
    <property type="molecule type" value="Genomic_DNA"/>
</dbReference>
<evidence type="ECO:0000256" key="7">
    <source>
        <dbReference type="ARBA" id="ARBA00022840"/>
    </source>
</evidence>
<evidence type="ECO:0000256" key="6">
    <source>
        <dbReference type="ARBA" id="ARBA00022763"/>
    </source>
</evidence>
<comment type="catalytic activity">
    <reaction evidence="12 14">
        <text>ATP + (deoxyribonucleotide)n-3'-hydroxyl + 5'-phospho-(deoxyribonucleotide)m = (deoxyribonucleotide)n+m + AMP + diphosphate.</text>
        <dbReference type="EC" id="6.5.1.1"/>
    </reaction>
</comment>
<dbReference type="InterPro" id="IPR050191">
    <property type="entry name" value="ATP-dep_DNA_ligase"/>
</dbReference>
<dbReference type="NCBIfam" id="NF002868">
    <property type="entry name" value="PRK03180.1"/>
    <property type="match status" value="1"/>
</dbReference>
<keyword evidence="8" id="KW-0460">Magnesium</keyword>
<comment type="caution">
    <text evidence="17">The sequence shown here is derived from an EMBL/GenBank/DDBJ whole genome shotgun (WGS) entry which is preliminary data.</text>
</comment>
<dbReference type="AlphaFoldDB" id="A0A8J3FBT4"/>
<evidence type="ECO:0000256" key="2">
    <source>
        <dbReference type="ARBA" id="ARBA00022618"/>
    </source>
</evidence>
<dbReference type="InterPro" id="IPR012310">
    <property type="entry name" value="DNA_ligase_ATP-dep_cent"/>
</dbReference>
<dbReference type="InterPro" id="IPR012309">
    <property type="entry name" value="DNA_ligase_ATP-dep_C"/>
</dbReference>
<evidence type="ECO:0000313" key="17">
    <source>
        <dbReference type="EMBL" id="GGJ86951.1"/>
    </source>
</evidence>
<evidence type="ECO:0000256" key="11">
    <source>
        <dbReference type="ARBA" id="ARBA00023306"/>
    </source>
</evidence>
<keyword evidence="9 14" id="KW-0233">DNA recombination</keyword>
<keyword evidence="1 14" id="KW-0436">Ligase</keyword>
<evidence type="ECO:0000256" key="10">
    <source>
        <dbReference type="ARBA" id="ARBA00023204"/>
    </source>
</evidence>
<dbReference type="Gene3D" id="3.30.470.30">
    <property type="entry name" value="DNA ligase/mRNA capping enzyme"/>
    <property type="match status" value="1"/>
</dbReference>
<dbReference type="PROSITE" id="PS50160">
    <property type="entry name" value="DNA_LIGASE_A3"/>
    <property type="match status" value="1"/>
</dbReference>
<reference evidence="17" key="2">
    <citation type="submission" date="2020-09" db="EMBL/GenBank/DDBJ databases">
        <authorList>
            <person name="Sun Q."/>
            <person name="Ohkuma M."/>
        </authorList>
    </citation>
    <scope>NUCLEOTIDE SEQUENCE</scope>
    <source>
        <strain evidence="17">JCM 3090</strain>
    </source>
</reference>
<comment type="similarity">
    <text evidence="15">Belongs to the ATP-dependent DNA ligase family.</text>
</comment>
<dbReference type="InterPro" id="IPR000977">
    <property type="entry name" value="DNA_ligase_ATP-dep"/>
</dbReference>
<comment type="function">
    <text evidence="13">DNA ligase that seals nicks in double-stranded DNA during DNA replication, DNA recombination and DNA repair.</text>
</comment>
<evidence type="ECO:0000256" key="4">
    <source>
        <dbReference type="ARBA" id="ARBA00022723"/>
    </source>
</evidence>
<evidence type="ECO:0000256" key="3">
    <source>
        <dbReference type="ARBA" id="ARBA00022705"/>
    </source>
</evidence>
<dbReference type="GO" id="GO:0071897">
    <property type="term" value="P:DNA biosynthetic process"/>
    <property type="evidence" value="ECO:0007669"/>
    <property type="project" value="InterPro"/>
</dbReference>
<keyword evidence="18" id="KW-1185">Reference proteome</keyword>
<evidence type="ECO:0000256" key="9">
    <source>
        <dbReference type="ARBA" id="ARBA00023172"/>
    </source>
</evidence>
<dbReference type="GO" id="GO:0005524">
    <property type="term" value="F:ATP binding"/>
    <property type="evidence" value="ECO:0007669"/>
    <property type="project" value="UniProtKB-KW"/>
</dbReference>
<evidence type="ECO:0000256" key="12">
    <source>
        <dbReference type="ARBA" id="ARBA00034003"/>
    </source>
</evidence>
<keyword evidence="10 14" id="KW-0234">DNA repair</keyword>
<dbReference type="GO" id="GO:0051301">
    <property type="term" value="P:cell division"/>
    <property type="evidence" value="ECO:0007669"/>
    <property type="project" value="UniProtKB-KW"/>
</dbReference>
<dbReference type="SUPFAM" id="SSF50249">
    <property type="entry name" value="Nucleic acid-binding proteins"/>
    <property type="match status" value="1"/>
</dbReference>
<evidence type="ECO:0000256" key="13">
    <source>
        <dbReference type="ARBA" id="ARBA00054532"/>
    </source>
</evidence>
<dbReference type="InterPro" id="IPR016059">
    <property type="entry name" value="DNA_ligase_ATP-dep_CS"/>
</dbReference>
<dbReference type="InterPro" id="IPR012340">
    <property type="entry name" value="NA-bd_OB-fold"/>
</dbReference>
<keyword evidence="4" id="KW-0479">Metal-binding</keyword>
<evidence type="ECO:0000256" key="5">
    <source>
        <dbReference type="ARBA" id="ARBA00022741"/>
    </source>
</evidence>
<dbReference type="InterPro" id="IPR036599">
    <property type="entry name" value="DNA_ligase_N_sf"/>
</dbReference>
<dbReference type="Gene3D" id="2.40.50.140">
    <property type="entry name" value="Nucleic acid-binding proteins"/>
    <property type="match status" value="1"/>
</dbReference>
<dbReference type="Proteomes" id="UP000649739">
    <property type="component" value="Unassembled WGS sequence"/>
</dbReference>
<dbReference type="EC" id="6.5.1.1" evidence="14"/>
<accession>A0A8J3FBT4</accession>
<dbReference type="GO" id="GO:0046872">
    <property type="term" value="F:metal ion binding"/>
    <property type="evidence" value="ECO:0007669"/>
    <property type="project" value="UniProtKB-KW"/>
</dbReference>
<organism evidence="17 18">
    <name type="scientific">Pilimelia anulata</name>
    <dbReference type="NCBI Taxonomy" id="53371"/>
    <lineage>
        <taxon>Bacteria</taxon>
        <taxon>Bacillati</taxon>
        <taxon>Actinomycetota</taxon>
        <taxon>Actinomycetes</taxon>
        <taxon>Micromonosporales</taxon>
        <taxon>Micromonosporaceae</taxon>
        <taxon>Pilimelia</taxon>
    </lineage>
</organism>
<dbReference type="InterPro" id="IPR012308">
    <property type="entry name" value="DNA_ligase_ATP-dep_N"/>
</dbReference>
<reference evidence="17" key="1">
    <citation type="journal article" date="2014" name="Int. J. Syst. Evol. Microbiol.">
        <title>Complete genome sequence of Corynebacterium casei LMG S-19264T (=DSM 44701T), isolated from a smear-ripened cheese.</title>
        <authorList>
            <consortium name="US DOE Joint Genome Institute (JGI-PGF)"/>
            <person name="Walter F."/>
            <person name="Albersmeier A."/>
            <person name="Kalinowski J."/>
            <person name="Ruckert C."/>
        </authorList>
    </citation>
    <scope>NUCLEOTIDE SEQUENCE</scope>
    <source>
        <strain evidence="17">JCM 3090</strain>
    </source>
</reference>